<sequence>MLNTTCLRKGLYLADMIQETPDFGSLKTTNSLDQWFSAVFGPRMNVTLVPDNSSAAWRQ</sequence>
<dbReference type="EMBL" id="KN837175">
    <property type="protein sequence ID" value="KIJ36707.1"/>
    <property type="molecule type" value="Genomic_DNA"/>
</dbReference>
<dbReference type="HOGENOM" id="CLU_2962386_0_0_1"/>
<dbReference type="EMBL" id="KN837405">
    <property type="protein sequence ID" value="KIJ25622.1"/>
    <property type="molecule type" value="Genomic_DNA"/>
</dbReference>
<evidence type="ECO:0000313" key="3">
    <source>
        <dbReference type="Proteomes" id="UP000054279"/>
    </source>
</evidence>
<evidence type="ECO:0000313" key="2">
    <source>
        <dbReference type="EMBL" id="KIJ36707.1"/>
    </source>
</evidence>
<name>A0A0C9V4S5_SPHS4</name>
<gene>
    <name evidence="2" type="ORF">M422DRAFT_34085</name>
    <name evidence="1" type="ORF">M422DRAFT_38577</name>
</gene>
<proteinExistence type="predicted"/>
<evidence type="ECO:0000313" key="1">
    <source>
        <dbReference type="EMBL" id="KIJ25622.1"/>
    </source>
</evidence>
<dbReference type="Proteomes" id="UP000054279">
    <property type="component" value="Unassembled WGS sequence"/>
</dbReference>
<keyword evidence="3" id="KW-1185">Reference proteome</keyword>
<protein>
    <submittedName>
        <fullName evidence="2">Uncharacterized protein</fullName>
    </submittedName>
</protein>
<reference evidence="2 3" key="1">
    <citation type="submission" date="2014-06" db="EMBL/GenBank/DDBJ databases">
        <title>Evolutionary Origins and Diversification of the Mycorrhizal Mutualists.</title>
        <authorList>
            <consortium name="DOE Joint Genome Institute"/>
            <consortium name="Mycorrhizal Genomics Consortium"/>
            <person name="Kohler A."/>
            <person name="Kuo A."/>
            <person name="Nagy L.G."/>
            <person name="Floudas D."/>
            <person name="Copeland A."/>
            <person name="Barry K.W."/>
            <person name="Cichocki N."/>
            <person name="Veneault-Fourrey C."/>
            <person name="LaButti K."/>
            <person name="Lindquist E.A."/>
            <person name="Lipzen A."/>
            <person name="Lundell T."/>
            <person name="Morin E."/>
            <person name="Murat C."/>
            <person name="Riley R."/>
            <person name="Ohm R."/>
            <person name="Sun H."/>
            <person name="Tunlid A."/>
            <person name="Henrissat B."/>
            <person name="Grigoriev I.V."/>
            <person name="Hibbett D.S."/>
            <person name="Martin F."/>
        </authorList>
    </citation>
    <scope>NUCLEOTIDE SEQUENCE [LARGE SCALE GENOMIC DNA]</scope>
    <source>
        <strain evidence="2 3">SS14</strain>
    </source>
</reference>
<accession>A0A0C9V4S5</accession>
<dbReference type="AlphaFoldDB" id="A0A0C9V4S5"/>
<organism evidence="2 3">
    <name type="scientific">Sphaerobolus stellatus (strain SS14)</name>
    <dbReference type="NCBI Taxonomy" id="990650"/>
    <lineage>
        <taxon>Eukaryota</taxon>
        <taxon>Fungi</taxon>
        <taxon>Dikarya</taxon>
        <taxon>Basidiomycota</taxon>
        <taxon>Agaricomycotina</taxon>
        <taxon>Agaricomycetes</taxon>
        <taxon>Phallomycetidae</taxon>
        <taxon>Geastrales</taxon>
        <taxon>Sphaerobolaceae</taxon>
        <taxon>Sphaerobolus</taxon>
    </lineage>
</organism>